<evidence type="ECO:0000313" key="3">
    <source>
        <dbReference type="Proteomes" id="UP001162131"/>
    </source>
</evidence>
<reference evidence="2" key="1">
    <citation type="submission" date="2021-09" db="EMBL/GenBank/DDBJ databases">
        <authorList>
            <consortium name="AG Swart"/>
            <person name="Singh M."/>
            <person name="Singh A."/>
            <person name="Seah K."/>
            <person name="Emmerich C."/>
        </authorList>
    </citation>
    <scope>NUCLEOTIDE SEQUENCE</scope>
    <source>
        <strain evidence="2">ATCC30299</strain>
    </source>
</reference>
<accession>A0AAU9IIN8</accession>
<dbReference type="AlphaFoldDB" id="A0AAU9IIN8"/>
<comment type="caution">
    <text evidence="2">The sequence shown here is derived from an EMBL/GenBank/DDBJ whole genome shotgun (WGS) entry which is preliminary data.</text>
</comment>
<feature type="coiled-coil region" evidence="1">
    <location>
        <begin position="461"/>
        <end position="573"/>
    </location>
</feature>
<dbReference type="Proteomes" id="UP001162131">
    <property type="component" value="Unassembled WGS sequence"/>
</dbReference>
<gene>
    <name evidence="2" type="ORF">BSTOLATCC_MIC5315</name>
</gene>
<keyword evidence="1" id="KW-0175">Coiled coil</keyword>
<name>A0AAU9IIN8_9CILI</name>
<evidence type="ECO:0000256" key="1">
    <source>
        <dbReference type="SAM" id="Coils"/>
    </source>
</evidence>
<proteinExistence type="predicted"/>
<organism evidence="2 3">
    <name type="scientific">Blepharisma stoltei</name>
    <dbReference type="NCBI Taxonomy" id="1481888"/>
    <lineage>
        <taxon>Eukaryota</taxon>
        <taxon>Sar</taxon>
        <taxon>Alveolata</taxon>
        <taxon>Ciliophora</taxon>
        <taxon>Postciliodesmatophora</taxon>
        <taxon>Heterotrichea</taxon>
        <taxon>Heterotrichida</taxon>
        <taxon>Blepharismidae</taxon>
        <taxon>Blepharisma</taxon>
    </lineage>
</organism>
<sequence length="575" mass="67089">MEDYPYKPTRKMLESYLDKLESPATDCESPAGRFKSKEVSITNSDENPFSFSFNGKEKLSEATIRENKRKYQFGLNLLQCYFQRKVKATFKIIKHYTPVILEPKERLLKKIITKAKRKSLKHFYNQWRMNSIKVTSQTQINSALMMVNKVNSFSRQYIAFSILHSLFSKHFSIFAQKFLDNASNDLKASSKLPNFGINKSIEGLPKDFSLLPVEFRLKSFTNGYTRLITFFEKKQILNKKLSWTALSSPAFFLKQTDRYIELTEQIFQAKEAKEKAEFEKEELAALLESKNEELNSLLDMLEHQKSWESKLKNVEKETLEESKLLKNQLIKQQSEIEKINKELISCIEDKKRTEEECLRAYRLLESAQKQINDLQSKDEKKLNPIKEECETCSELETVKAELEEYKKKCGELEELSLSAYDQINSMQEEINKLKPKPKGATQKKTITKKSIDMEKPLGEQENQFAIEVVNLTRQLNKLKHESRAQGEALRKTTLERDELKKLIQGKNEALDRLRKENDQLCLCLSGDHYKSVHKLETQLSQTESKYKEISNELKIQCQKNGELQAEIEILKKNIS</sequence>
<feature type="coiled-coil region" evidence="1">
    <location>
        <begin position="259"/>
        <end position="415"/>
    </location>
</feature>
<protein>
    <submittedName>
        <fullName evidence="2">Uncharacterized protein</fullName>
    </submittedName>
</protein>
<keyword evidence="3" id="KW-1185">Reference proteome</keyword>
<dbReference type="EMBL" id="CAJZBQ010000005">
    <property type="protein sequence ID" value="CAG9312058.1"/>
    <property type="molecule type" value="Genomic_DNA"/>
</dbReference>
<evidence type="ECO:0000313" key="2">
    <source>
        <dbReference type="EMBL" id="CAG9312058.1"/>
    </source>
</evidence>